<keyword evidence="3" id="KW-1185">Reference proteome</keyword>
<evidence type="ECO:0000313" key="3">
    <source>
        <dbReference type="Proteomes" id="UP000250043"/>
    </source>
</evidence>
<feature type="region of interest" description="Disordered" evidence="1">
    <location>
        <begin position="159"/>
        <end position="187"/>
    </location>
</feature>
<proteinExistence type="predicted"/>
<dbReference type="AlphaFoldDB" id="A0A8E2B5E0"/>
<feature type="compositionally biased region" description="Basic and acidic residues" evidence="1">
    <location>
        <begin position="172"/>
        <end position="183"/>
    </location>
</feature>
<organism evidence="2 3">
    <name type="scientific">Obba rivulosa</name>
    <dbReference type="NCBI Taxonomy" id="1052685"/>
    <lineage>
        <taxon>Eukaryota</taxon>
        <taxon>Fungi</taxon>
        <taxon>Dikarya</taxon>
        <taxon>Basidiomycota</taxon>
        <taxon>Agaricomycotina</taxon>
        <taxon>Agaricomycetes</taxon>
        <taxon>Polyporales</taxon>
        <taxon>Gelatoporiaceae</taxon>
        <taxon>Obba</taxon>
    </lineage>
</organism>
<feature type="region of interest" description="Disordered" evidence="1">
    <location>
        <begin position="110"/>
        <end position="135"/>
    </location>
</feature>
<protein>
    <submittedName>
        <fullName evidence="2">Uncharacterized protein</fullName>
    </submittedName>
</protein>
<dbReference type="Proteomes" id="UP000250043">
    <property type="component" value="Unassembled WGS sequence"/>
</dbReference>
<evidence type="ECO:0000313" key="2">
    <source>
        <dbReference type="EMBL" id="OCH92250.1"/>
    </source>
</evidence>
<accession>A0A8E2B5E0</accession>
<dbReference type="EMBL" id="KV722372">
    <property type="protein sequence ID" value="OCH92250.1"/>
    <property type="molecule type" value="Genomic_DNA"/>
</dbReference>
<name>A0A8E2B5E0_9APHY</name>
<evidence type="ECO:0000256" key="1">
    <source>
        <dbReference type="SAM" id="MobiDB-lite"/>
    </source>
</evidence>
<sequence>MIVQCECCRSISWRFIGLCRGRCILDIIGAATRLDDHHSLHHIPNPASLCPAITCPMHHATSMVSQACSRCQLLDLRLAMSGLSLRRSSRLVSATCATVSISRTATYATHVDPTELESPRQNRKKRVSRDTRAISRTAHVNAEDIDSLSSLTSLDDELPVETKKKTKRRKKADLPEPKPEDFLPRPLSFWKLGPHVSSAGGVENAIVNAASVGHNVSGSQQT</sequence>
<gene>
    <name evidence="2" type="ORF">OBBRIDRAFT_466006</name>
</gene>
<reference evidence="2 3" key="1">
    <citation type="submission" date="2016-07" db="EMBL/GenBank/DDBJ databases">
        <title>Draft genome of the white-rot fungus Obba rivulosa 3A-2.</title>
        <authorList>
            <consortium name="DOE Joint Genome Institute"/>
            <person name="Miettinen O."/>
            <person name="Riley R."/>
            <person name="Acob R."/>
            <person name="Barry K."/>
            <person name="Cullen D."/>
            <person name="De Vries R."/>
            <person name="Hainaut M."/>
            <person name="Hatakka A."/>
            <person name="Henrissat B."/>
            <person name="Hilden K."/>
            <person name="Kuo R."/>
            <person name="Labutti K."/>
            <person name="Lipzen A."/>
            <person name="Makela M.R."/>
            <person name="Sandor L."/>
            <person name="Spatafora J.W."/>
            <person name="Grigoriev I.V."/>
            <person name="Hibbett D.S."/>
        </authorList>
    </citation>
    <scope>NUCLEOTIDE SEQUENCE [LARGE SCALE GENOMIC DNA]</scope>
    <source>
        <strain evidence="2 3">3A-2</strain>
    </source>
</reference>
<dbReference type="OrthoDB" id="7663182at2759"/>